<sequence>MTEPAGTDEHKTEDKPEPTLLEQMGGVSGLLYSSVPIAVFVLVNAFFGLQAGIWSAVGSAVAITVLRLVRREPLQPAISGLFGVAIAAFIAYRTGSAKGFFLFGIWASLVYGAAFLLSIVVRWPLVGVIWNVVNGTGTDWRRDKPSRFGYDLATLALAVVFGARFVVQRWLYDSDHTGWLAFAKIAMGYPLYALALLVVVWAVRRSDKRVKALQEARETEKADTEAALRLKYSQRPNEA</sequence>
<accession>A0A8H9IXA6</accession>
<protein>
    <submittedName>
        <fullName evidence="2">Membrane protein</fullName>
    </submittedName>
</protein>
<keyword evidence="1" id="KW-0472">Membrane</keyword>
<dbReference type="EMBL" id="BNAV01000006">
    <property type="protein sequence ID" value="GHF64924.1"/>
    <property type="molecule type" value="Genomic_DNA"/>
</dbReference>
<reference evidence="2" key="2">
    <citation type="submission" date="2020-09" db="EMBL/GenBank/DDBJ databases">
        <authorList>
            <person name="Sun Q."/>
            <person name="Zhou Y."/>
        </authorList>
    </citation>
    <scope>NUCLEOTIDE SEQUENCE</scope>
    <source>
        <strain evidence="2">CGMCC 4.7679</strain>
    </source>
</reference>
<dbReference type="PIRSF" id="PIRSF010219">
    <property type="entry name" value="UCP010219"/>
    <property type="match status" value="1"/>
</dbReference>
<dbReference type="Pfam" id="PF11361">
    <property type="entry name" value="DUF3159"/>
    <property type="match status" value="1"/>
</dbReference>
<reference evidence="2" key="1">
    <citation type="journal article" date="2014" name="Int. J. Syst. Evol. Microbiol.">
        <title>Complete genome sequence of Corynebacterium casei LMG S-19264T (=DSM 44701T), isolated from a smear-ripened cheese.</title>
        <authorList>
            <consortium name="US DOE Joint Genome Institute (JGI-PGF)"/>
            <person name="Walter F."/>
            <person name="Albersmeier A."/>
            <person name="Kalinowski J."/>
            <person name="Ruckert C."/>
        </authorList>
    </citation>
    <scope>NUCLEOTIDE SEQUENCE</scope>
    <source>
        <strain evidence="2">CGMCC 4.7679</strain>
    </source>
</reference>
<comment type="caution">
    <text evidence="2">The sequence shown here is derived from an EMBL/GenBank/DDBJ whole genome shotgun (WGS) entry which is preliminary data.</text>
</comment>
<feature type="transmembrane region" description="Helical" evidence="1">
    <location>
        <begin position="179"/>
        <end position="203"/>
    </location>
</feature>
<keyword evidence="1" id="KW-0812">Transmembrane</keyword>
<evidence type="ECO:0000313" key="2">
    <source>
        <dbReference type="EMBL" id="GHF64924.1"/>
    </source>
</evidence>
<dbReference type="OrthoDB" id="5244221at2"/>
<gene>
    <name evidence="2" type="ORF">GCM10017566_43060</name>
</gene>
<feature type="transmembrane region" description="Helical" evidence="1">
    <location>
        <begin position="29"/>
        <end position="47"/>
    </location>
</feature>
<feature type="transmembrane region" description="Helical" evidence="1">
    <location>
        <begin position="76"/>
        <end position="94"/>
    </location>
</feature>
<evidence type="ECO:0000256" key="1">
    <source>
        <dbReference type="SAM" id="Phobius"/>
    </source>
</evidence>
<keyword evidence="3" id="KW-1185">Reference proteome</keyword>
<proteinExistence type="predicted"/>
<dbReference type="RefSeq" id="WP_145936295.1">
    <property type="nucleotide sequence ID" value="NZ_BNAV01000006.1"/>
</dbReference>
<feature type="transmembrane region" description="Helical" evidence="1">
    <location>
        <begin position="53"/>
        <end position="69"/>
    </location>
</feature>
<evidence type="ECO:0000313" key="3">
    <source>
        <dbReference type="Proteomes" id="UP000658656"/>
    </source>
</evidence>
<dbReference type="InterPro" id="IPR016566">
    <property type="entry name" value="UCP010219"/>
</dbReference>
<dbReference type="AlphaFoldDB" id="A0A8H9IXA6"/>
<feature type="transmembrane region" description="Helical" evidence="1">
    <location>
        <begin position="100"/>
        <end position="121"/>
    </location>
</feature>
<keyword evidence="1" id="KW-1133">Transmembrane helix</keyword>
<name>A0A8H9IXA6_9PSEU</name>
<organism evidence="2 3">
    <name type="scientific">Amycolatopsis bartoniae</name>
    <dbReference type="NCBI Taxonomy" id="941986"/>
    <lineage>
        <taxon>Bacteria</taxon>
        <taxon>Bacillati</taxon>
        <taxon>Actinomycetota</taxon>
        <taxon>Actinomycetes</taxon>
        <taxon>Pseudonocardiales</taxon>
        <taxon>Pseudonocardiaceae</taxon>
        <taxon>Amycolatopsis</taxon>
    </lineage>
</organism>
<dbReference type="Proteomes" id="UP000658656">
    <property type="component" value="Unassembled WGS sequence"/>
</dbReference>